<organism evidence="1 2">
    <name type="scientific">Aphis craccivora</name>
    <name type="common">Cowpea aphid</name>
    <dbReference type="NCBI Taxonomy" id="307492"/>
    <lineage>
        <taxon>Eukaryota</taxon>
        <taxon>Metazoa</taxon>
        <taxon>Ecdysozoa</taxon>
        <taxon>Arthropoda</taxon>
        <taxon>Hexapoda</taxon>
        <taxon>Insecta</taxon>
        <taxon>Pterygota</taxon>
        <taxon>Neoptera</taxon>
        <taxon>Paraneoptera</taxon>
        <taxon>Hemiptera</taxon>
        <taxon>Sternorrhyncha</taxon>
        <taxon>Aphidomorpha</taxon>
        <taxon>Aphidoidea</taxon>
        <taxon>Aphididae</taxon>
        <taxon>Aphidini</taxon>
        <taxon>Aphis</taxon>
        <taxon>Aphis</taxon>
    </lineage>
</organism>
<dbReference type="AlphaFoldDB" id="A0A6G0ZQ19"/>
<comment type="caution">
    <text evidence="1">The sequence shown here is derived from an EMBL/GenBank/DDBJ whole genome shotgun (WGS) entry which is preliminary data.</text>
</comment>
<proteinExistence type="predicted"/>
<accession>A0A6G0ZQ19</accession>
<name>A0A6G0ZQ19_APHCR</name>
<keyword evidence="2" id="KW-1185">Reference proteome</keyword>
<reference evidence="1 2" key="1">
    <citation type="submission" date="2019-08" db="EMBL/GenBank/DDBJ databases">
        <title>Whole genome of Aphis craccivora.</title>
        <authorList>
            <person name="Voronova N.V."/>
            <person name="Shulinski R.S."/>
            <person name="Bandarenka Y.V."/>
            <person name="Zhorov D.G."/>
            <person name="Warner D."/>
        </authorList>
    </citation>
    <scope>NUCLEOTIDE SEQUENCE [LARGE SCALE GENOMIC DNA]</scope>
    <source>
        <strain evidence="1">180601</strain>
        <tissue evidence="1">Whole Body</tissue>
    </source>
</reference>
<protein>
    <submittedName>
        <fullName evidence="1">Uncharacterized protein</fullName>
    </submittedName>
</protein>
<evidence type="ECO:0000313" key="2">
    <source>
        <dbReference type="Proteomes" id="UP000478052"/>
    </source>
</evidence>
<evidence type="ECO:0000313" key="1">
    <source>
        <dbReference type="EMBL" id="KAF0773680.1"/>
    </source>
</evidence>
<gene>
    <name evidence="1" type="ORF">FWK35_00004064</name>
</gene>
<dbReference type="Proteomes" id="UP000478052">
    <property type="component" value="Unassembled WGS sequence"/>
</dbReference>
<sequence>MTLHARHQGQDQGLYQFSEFFIVKKCLKSSAQDLITDKRRESELKKLKKQQLTTIASRDAPYSLPFAVPVVYCSCYVMCVP</sequence>
<dbReference type="EMBL" id="VUJU01000038">
    <property type="protein sequence ID" value="KAF0773680.1"/>
    <property type="molecule type" value="Genomic_DNA"/>
</dbReference>